<accession>A0A6L9EGT1</accession>
<sequence length="159" mass="18241">MCTSKNYFLSILFALLFIPIAEAQYGYGNNNFGRRGRSAIPQTATPERKAEPLTAEEIVANEMPKINEALELNDFEQAVVASILTKYIQQTIELRILDLEPDKMREGMEKIRKNQMAELKAGLPEDKYNALVELQEKGYTKVKKEKKKKKKKKKKKSES</sequence>
<keyword evidence="2" id="KW-1185">Reference proteome</keyword>
<evidence type="ECO:0000313" key="2">
    <source>
        <dbReference type="Proteomes" id="UP000475249"/>
    </source>
</evidence>
<dbReference type="Proteomes" id="UP000475249">
    <property type="component" value="Unassembled WGS sequence"/>
</dbReference>
<dbReference type="EMBL" id="WXYO01000007">
    <property type="protein sequence ID" value="NAS13469.1"/>
    <property type="molecule type" value="Genomic_DNA"/>
</dbReference>
<dbReference type="RefSeq" id="WP_161436511.1">
    <property type="nucleotide sequence ID" value="NZ_WXYO01000007.1"/>
</dbReference>
<proteinExistence type="predicted"/>
<gene>
    <name evidence="1" type="ORF">GTQ38_15760</name>
</gene>
<organism evidence="1 2">
    <name type="scientific">Poritiphilus flavus</name>
    <dbReference type="NCBI Taxonomy" id="2697053"/>
    <lineage>
        <taxon>Bacteria</taxon>
        <taxon>Pseudomonadati</taxon>
        <taxon>Bacteroidota</taxon>
        <taxon>Flavobacteriia</taxon>
        <taxon>Flavobacteriales</taxon>
        <taxon>Flavobacteriaceae</taxon>
        <taxon>Poritiphilus</taxon>
    </lineage>
</organism>
<dbReference type="AlphaFoldDB" id="A0A6L9EGT1"/>
<comment type="caution">
    <text evidence="1">The sequence shown here is derived from an EMBL/GenBank/DDBJ whole genome shotgun (WGS) entry which is preliminary data.</text>
</comment>
<evidence type="ECO:0000313" key="1">
    <source>
        <dbReference type="EMBL" id="NAS13469.1"/>
    </source>
</evidence>
<name>A0A6L9EGT1_9FLAO</name>
<reference evidence="1 2" key="1">
    <citation type="submission" date="2020-01" db="EMBL/GenBank/DDBJ databases">
        <title>Bacteria diversity of Porities sp.</title>
        <authorList>
            <person name="Wang G."/>
        </authorList>
    </citation>
    <scope>NUCLEOTIDE SEQUENCE [LARGE SCALE GENOMIC DNA]</scope>
    <source>
        <strain evidence="1 2">R33</strain>
    </source>
</reference>
<protein>
    <submittedName>
        <fullName evidence="1">Uncharacterized protein</fullName>
    </submittedName>
</protein>